<reference evidence="9 10" key="1">
    <citation type="submission" date="2018-10" db="EMBL/GenBank/DDBJ databases">
        <title>Genomic Encyclopedia of Type Strains, Phase IV (KMG-IV): sequencing the most valuable type-strain genomes for metagenomic binning, comparative biology and taxonomic classification.</title>
        <authorList>
            <person name="Goeker M."/>
        </authorList>
    </citation>
    <scope>NUCLEOTIDE SEQUENCE [LARGE SCALE GENOMIC DNA]</scope>
    <source>
        <strain evidence="9 10">DSM 22228</strain>
    </source>
</reference>
<evidence type="ECO:0000259" key="8">
    <source>
        <dbReference type="Pfam" id="PF12564"/>
    </source>
</evidence>
<dbReference type="GO" id="GO:0003677">
    <property type="term" value="F:DNA binding"/>
    <property type="evidence" value="ECO:0007669"/>
    <property type="project" value="InterPro"/>
</dbReference>
<comment type="similarity">
    <text evidence="1">Belongs to the N(4)/N(6)-methyltransferase family.</text>
</comment>
<dbReference type="OrthoDB" id="9816043at2"/>
<evidence type="ECO:0000256" key="3">
    <source>
        <dbReference type="ARBA" id="ARBA00022603"/>
    </source>
</evidence>
<dbReference type="RefSeq" id="WP_121143999.1">
    <property type="nucleotide sequence ID" value="NZ_RBWY01000001.1"/>
</dbReference>
<feature type="domain" description="Type III restriction/modification enzyme methylation subunit" evidence="8">
    <location>
        <begin position="39"/>
        <end position="93"/>
    </location>
</feature>
<dbReference type="InterPro" id="IPR002295">
    <property type="entry name" value="N4/N6-MTase_EcoPI_Mod-like"/>
</dbReference>
<dbReference type="PROSITE" id="PS00092">
    <property type="entry name" value="N6_MTASE"/>
    <property type="match status" value="1"/>
</dbReference>
<protein>
    <recommendedName>
        <fullName evidence="2">site-specific DNA-methyltransferase (adenine-specific)</fullName>
        <ecNumber evidence="2">2.1.1.72</ecNumber>
    </recommendedName>
</protein>
<keyword evidence="3 9" id="KW-0489">Methyltransferase</keyword>
<dbReference type="EC" id="2.1.1.72" evidence="2"/>
<evidence type="ECO:0000256" key="5">
    <source>
        <dbReference type="ARBA" id="ARBA00022691"/>
    </source>
</evidence>
<evidence type="ECO:0000256" key="2">
    <source>
        <dbReference type="ARBA" id="ARBA00011900"/>
    </source>
</evidence>
<dbReference type="PIRSF" id="PIRSF015855">
    <property type="entry name" value="TypeIII_Mtase_mKpnI"/>
    <property type="match status" value="1"/>
</dbReference>
<evidence type="ECO:0000256" key="4">
    <source>
        <dbReference type="ARBA" id="ARBA00022679"/>
    </source>
</evidence>
<comment type="caution">
    <text evidence="9">The sequence shown here is derived from an EMBL/GenBank/DDBJ whole genome shotgun (WGS) entry which is preliminary data.</text>
</comment>
<evidence type="ECO:0000313" key="10">
    <source>
        <dbReference type="Proteomes" id="UP000278542"/>
    </source>
</evidence>
<dbReference type="AlphaFoldDB" id="A0A495RI33"/>
<evidence type="ECO:0000313" key="9">
    <source>
        <dbReference type="EMBL" id="RKS87081.1"/>
    </source>
</evidence>
<dbReference type="PRINTS" id="PR00508">
    <property type="entry name" value="S21N4MTFRASE"/>
</dbReference>
<dbReference type="InterPro" id="IPR001091">
    <property type="entry name" value="RM_Methyltransferase"/>
</dbReference>
<dbReference type="InterPro" id="IPR029063">
    <property type="entry name" value="SAM-dependent_MTases_sf"/>
</dbReference>
<keyword evidence="4 9" id="KW-0808">Transferase</keyword>
<evidence type="ECO:0000259" key="7">
    <source>
        <dbReference type="Pfam" id="PF01555"/>
    </source>
</evidence>
<gene>
    <name evidence="9" type="ORF">DES39_0294</name>
</gene>
<dbReference type="InterPro" id="IPR002941">
    <property type="entry name" value="DNA_methylase_N4/N6"/>
</dbReference>
<dbReference type="Pfam" id="PF12564">
    <property type="entry name" value="TypeIII_RM_meth"/>
    <property type="match status" value="1"/>
</dbReference>
<dbReference type="GO" id="GO:0032259">
    <property type="term" value="P:methylation"/>
    <property type="evidence" value="ECO:0007669"/>
    <property type="project" value="UniProtKB-KW"/>
</dbReference>
<dbReference type="SUPFAM" id="SSF53335">
    <property type="entry name" value="S-adenosyl-L-methionine-dependent methyltransferases"/>
    <property type="match status" value="1"/>
</dbReference>
<proteinExistence type="inferred from homology"/>
<keyword evidence="10" id="KW-1185">Reference proteome</keyword>
<dbReference type="GO" id="GO:0009007">
    <property type="term" value="F:site-specific DNA-methyltransferase (adenine-specific) activity"/>
    <property type="evidence" value="ECO:0007669"/>
    <property type="project" value="UniProtKB-EC"/>
</dbReference>
<dbReference type="Pfam" id="PF01555">
    <property type="entry name" value="N6_N4_Mtase"/>
    <property type="match status" value="1"/>
</dbReference>
<keyword evidence="5" id="KW-0949">S-adenosyl-L-methionine</keyword>
<sequence>MQTELIKQLNQILKEFPEYWEGETLQRSVVINDIKNKKPILIKALISNPKIKELYGSEIEGVLIFDFESLISLLRYKEYWANSFTKYRNSVGLTSEGKYLNYNSDVVLDFPFKDCVLEGGMTKEEQGKNEVYYNEIIARDEIDRLFSPKALTNVKRYSKDGVEDNITDFKDSDNLIIKGNNLIALHSLKERYAGKVKLIYIDPPYNTGNDSFKYNDRFNHSTWLTFMKSRLEVASELLRDDGVIFIQCDDNESAYLKVLMDNIYGIDNFINTIIVKSSTPSGTKTAHREKTIIKLKDCILVYKKNNVKFNPQFIVKDKWDSHYSLFLEKIDNQWVLKNLIDILIENKIIDRKISLKDLDINNKDFKKFYLENCENICRLQSHKNIDAKQASNNIGNRVYEHFNEKGDLLGLYYNGQVITPLKQGIQKVIINRRFTNDLGMLLCDFWDDIDFQNTQNEGGVSFPTAKKPEMLISRIIEMTTNKDDIVLDFFLGSGTTASVCMKSSRKFIGIEQMDYGTDDSVKRLTNVIGGEQSGTSTLYAWRGGGSFVYAELMEFNYRYIHDIQKAQNYDELVKLFERMKETAHLNYLVELDKILATEYETDGISQMVGFNELALEEQKQLLIELLDKNQLYVNVSEMNDSDLNVSEPDKAFTKSFYGND</sequence>
<name>A0A495RI33_9GAMM</name>
<feature type="domain" description="DNA methylase N-4/N-6" evidence="7">
    <location>
        <begin position="196"/>
        <end position="514"/>
    </location>
</feature>
<organism evidence="9 10">
    <name type="scientific">Orbus hercynius</name>
    <dbReference type="NCBI Taxonomy" id="593135"/>
    <lineage>
        <taxon>Bacteria</taxon>
        <taxon>Pseudomonadati</taxon>
        <taxon>Pseudomonadota</taxon>
        <taxon>Gammaproteobacteria</taxon>
        <taxon>Orbales</taxon>
        <taxon>Orbaceae</taxon>
        <taxon>Orbus</taxon>
    </lineage>
</organism>
<evidence type="ECO:0000256" key="6">
    <source>
        <dbReference type="ARBA" id="ARBA00047942"/>
    </source>
</evidence>
<evidence type="ECO:0000256" key="1">
    <source>
        <dbReference type="ARBA" id="ARBA00006594"/>
    </source>
</evidence>
<dbReference type="Gene3D" id="3.40.50.150">
    <property type="entry name" value="Vaccinia Virus protein VP39"/>
    <property type="match status" value="1"/>
</dbReference>
<comment type="catalytic activity">
    <reaction evidence="6">
        <text>a 2'-deoxyadenosine in DNA + S-adenosyl-L-methionine = an N(6)-methyl-2'-deoxyadenosine in DNA + S-adenosyl-L-homocysteine + H(+)</text>
        <dbReference type="Rhea" id="RHEA:15197"/>
        <dbReference type="Rhea" id="RHEA-COMP:12418"/>
        <dbReference type="Rhea" id="RHEA-COMP:12419"/>
        <dbReference type="ChEBI" id="CHEBI:15378"/>
        <dbReference type="ChEBI" id="CHEBI:57856"/>
        <dbReference type="ChEBI" id="CHEBI:59789"/>
        <dbReference type="ChEBI" id="CHEBI:90615"/>
        <dbReference type="ChEBI" id="CHEBI:90616"/>
        <dbReference type="EC" id="2.1.1.72"/>
    </reaction>
</comment>
<accession>A0A495RI33</accession>
<dbReference type="InterPro" id="IPR022221">
    <property type="entry name" value="TypeIII_RM_meth"/>
</dbReference>
<dbReference type="InterPro" id="IPR002052">
    <property type="entry name" value="DNA_methylase_N6_adenine_CS"/>
</dbReference>
<dbReference type="EMBL" id="RBWY01000001">
    <property type="protein sequence ID" value="RKS87081.1"/>
    <property type="molecule type" value="Genomic_DNA"/>
</dbReference>
<dbReference type="Proteomes" id="UP000278542">
    <property type="component" value="Unassembled WGS sequence"/>
</dbReference>
<dbReference type="GO" id="GO:0008170">
    <property type="term" value="F:N-methyltransferase activity"/>
    <property type="evidence" value="ECO:0007669"/>
    <property type="project" value="InterPro"/>
</dbReference>